<keyword evidence="2" id="KW-0539">Nucleus</keyword>
<dbReference type="OrthoDB" id="2153609at2759"/>
<dbReference type="GO" id="GO:0140664">
    <property type="term" value="F:ATP-dependent DNA damage sensor activity"/>
    <property type="evidence" value="ECO:0007669"/>
    <property type="project" value="InterPro"/>
</dbReference>
<dbReference type="InterPro" id="IPR013632">
    <property type="entry name" value="Rad51_C"/>
</dbReference>
<evidence type="ECO:0000313" key="5">
    <source>
        <dbReference type="Proteomes" id="UP000683360"/>
    </source>
</evidence>
<dbReference type="GO" id="GO:0005657">
    <property type="term" value="C:replication fork"/>
    <property type="evidence" value="ECO:0007669"/>
    <property type="project" value="TreeGrafter"/>
</dbReference>
<dbReference type="GO" id="GO:0000400">
    <property type="term" value="F:four-way junction DNA binding"/>
    <property type="evidence" value="ECO:0007669"/>
    <property type="project" value="TreeGrafter"/>
</dbReference>
<sequence>MDWSTNHRVRNGVPPRINDLVAIVNVLLAQYSTFPVTGEALYNTVLTSTSILPTACQGFDQILDGGLYTGEVTEIAGEISSGKTQICLSMTASVICHSKQNVILLSWGEQLSSPELRSGSCCYLDLVDRCHKIKKLYLTANRTVCDDDLNAIASNCPDLEQLDILGTRQVSEESVLRILQSCPRMIMFDVSFCFSIEHEVVNEWSRIFPNCSIKKSFQQ</sequence>
<dbReference type="PANTHER" id="PTHR46457:SF1">
    <property type="entry name" value="DNA REPAIR PROTEIN RAD51 HOMOLOG 4"/>
    <property type="match status" value="1"/>
</dbReference>
<dbReference type="InterPro" id="IPR051988">
    <property type="entry name" value="HRR_RAD51_Paralog"/>
</dbReference>
<accession>A0A8S3SI04</accession>
<dbReference type="SUPFAM" id="SSF52047">
    <property type="entry name" value="RNI-like"/>
    <property type="match status" value="1"/>
</dbReference>
<feature type="domain" description="RecA family profile 1" evidence="3">
    <location>
        <begin position="48"/>
        <end position="95"/>
    </location>
</feature>
<dbReference type="SUPFAM" id="SSF52540">
    <property type="entry name" value="P-loop containing nucleoside triphosphate hydrolases"/>
    <property type="match status" value="1"/>
</dbReference>
<dbReference type="Proteomes" id="UP000683360">
    <property type="component" value="Unassembled WGS sequence"/>
</dbReference>
<dbReference type="EMBL" id="CAJPWZ010001670">
    <property type="protein sequence ID" value="CAG2220748.1"/>
    <property type="molecule type" value="Genomic_DNA"/>
</dbReference>
<dbReference type="GO" id="GO:0000724">
    <property type="term" value="P:double-strand break repair via homologous recombination"/>
    <property type="evidence" value="ECO:0007669"/>
    <property type="project" value="TreeGrafter"/>
</dbReference>
<dbReference type="GO" id="GO:0033063">
    <property type="term" value="C:Rad51B-Rad51C-Rad51D-XRCC2 complex"/>
    <property type="evidence" value="ECO:0007669"/>
    <property type="project" value="TreeGrafter"/>
</dbReference>
<name>A0A8S3SI04_MYTED</name>
<dbReference type="GO" id="GO:0000723">
    <property type="term" value="P:telomere maintenance"/>
    <property type="evidence" value="ECO:0007669"/>
    <property type="project" value="TreeGrafter"/>
</dbReference>
<proteinExistence type="predicted"/>
<dbReference type="PROSITE" id="PS50162">
    <property type="entry name" value="RECA_2"/>
    <property type="match status" value="1"/>
</dbReference>
<dbReference type="GO" id="GO:0005524">
    <property type="term" value="F:ATP binding"/>
    <property type="evidence" value="ECO:0007669"/>
    <property type="project" value="InterPro"/>
</dbReference>
<gene>
    <name evidence="4" type="ORF">MEDL_34199</name>
</gene>
<dbReference type="Gene3D" id="3.40.50.300">
    <property type="entry name" value="P-loop containing nucleotide triphosphate hydrolases"/>
    <property type="match status" value="1"/>
</dbReference>
<dbReference type="Pfam" id="PF08423">
    <property type="entry name" value="Rad51"/>
    <property type="match status" value="1"/>
</dbReference>
<comment type="subcellular location">
    <subcellularLocation>
        <location evidence="1">Nucleus</location>
    </subcellularLocation>
</comment>
<dbReference type="PANTHER" id="PTHR46457">
    <property type="entry name" value="DNA REPAIR PROTEIN RAD51 HOMOLOG 4"/>
    <property type="match status" value="1"/>
</dbReference>
<dbReference type="GO" id="GO:0005815">
    <property type="term" value="C:microtubule organizing center"/>
    <property type="evidence" value="ECO:0007669"/>
    <property type="project" value="TreeGrafter"/>
</dbReference>
<protein>
    <submittedName>
        <fullName evidence="4">FBXL4</fullName>
    </submittedName>
</protein>
<comment type="caution">
    <text evidence="4">The sequence shown here is derived from an EMBL/GenBank/DDBJ whole genome shotgun (WGS) entry which is preliminary data.</text>
</comment>
<evidence type="ECO:0000256" key="2">
    <source>
        <dbReference type="ARBA" id="ARBA00023242"/>
    </source>
</evidence>
<organism evidence="4 5">
    <name type="scientific">Mytilus edulis</name>
    <name type="common">Blue mussel</name>
    <dbReference type="NCBI Taxonomy" id="6550"/>
    <lineage>
        <taxon>Eukaryota</taxon>
        <taxon>Metazoa</taxon>
        <taxon>Spiralia</taxon>
        <taxon>Lophotrochozoa</taxon>
        <taxon>Mollusca</taxon>
        <taxon>Bivalvia</taxon>
        <taxon>Autobranchia</taxon>
        <taxon>Pteriomorphia</taxon>
        <taxon>Mytilida</taxon>
        <taxon>Mytiloidea</taxon>
        <taxon>Mytilidae</taxon>
        <taxon>Mytilinae</taxon>
        <taxon>Mytilus</taxon>
    </lineage>
</organism>
<evidence type="ECO:0000259" key="3">
    <source>
        <dbReference type="PROSITE" id="PS50162"/>
    </source>
</evidence>
<evidence type="ECO:0000313" key="4">
    <source>
        <dbReference type="EMBL" id="CAG2220748.1"/>
    </source>
</evidence>
<evidence type="ECO:0000256" key="1">
    <source>
        <dbReference type="ARBA" id="ARBA00004123"/>
    </source>
</evidence>
<dbReference type="GO" id="GO:0007131">
    <property type="term" value="P:reciprocal meiotic recombination"/>
    <property type="evidence" value="ECO:0007669"/>
    <property type="project" value="TreeGrafter"/>
</dbReference>
<dbReference type="AlphaFoldDB" id="A0A8S3SI04"/>
<dbReference type="GO" id="GO:0003697">
    <property type="term" value="F:single-stranded DNA binding"/>
    <property type="evidence" value="ECO:0007669"/>
    <property type="project" value="TreeGrafter"/>
</dbReference>
<dbReference type="InterPro" id="IPR027417">
    <property type="entry name" value="P-loop_NTPase"/>
</dbReference>
<dbReference type="GO" id="GO:0042148">
    <property type="term" value="P:DNA strand invasion"/>
    <property type="evidence" value="ECO:0007669"/>
    <property type="project" value="TreeGrafter"/>
</dbReference>
<dbReference type="InterPro" id="IPR020588">
    <property type="entry name" value="RecA_ATP-bd"/>
</dbReference>
<reference evidence="4" key="1">
    <citation type="submission" date="2021-03" db="EMBL/GenBank/DDBJ databases">
        <authorList>
            <person name="Bekaert M."/>
        </authorList>
    </citation>
    <scope>NUCLEOTIDE SEQUENCE</scope>
</reference>
<keyword evidence="5" id="KW-1185">Reference proteome</keyword>